<accession>A0A7C2JZC2</accession>
<evidence type="ECO:0000259" key="2">
    <source>
        <dbReference type="Pfam" id="PF02771"/>
    </source>
</evidence>
<feature type="region of interest" description="Disordered" evidence="1">
    <location>
        <begin position="1"/>
        <end position="46"/>
    </location>
</feature>
<dbReference type="InterPro" id="IPR013786">
    <property type="entry name" value="AcylCoA_DH/ox_N"/>
</dbReference>
<dbReference type="InterPro" id="IPR046373">
    <property type="entry name" value="Acyl-CoA_Oxase/DH_mid-dom_sf"/>
</dbReference>
<dbReference type="GO" id="GO:0003995">
    <property type="term" value="F:acyl-CoA dehydrogenase activity"/>
    <property type="evidence" value="ECO:0007669"/>
    <property type="project" value="TreeGrafter"/>
</dbReference>
<proteinExistence type="predicted"/>
<feature type="compositionally biased region" description="Basic residues" evidence="1">
    <location>
        <begin position="7"/>
        <end position="41"/>
    </location>
</feature>
<protein>
    <submittedName>
        <fullName evidence="3">Acyl-CoA dehydrogenase</fullName>
    </submittedName>
</protein>
<evidence type="ECO:0000313" key="3">
    <source>
        <dbReference type="EMBL" id="HEN14999.1"/>
    </source>
</evidence>
<dbReference type="Gene3D" id="1.10.540.10">
    <property type="entry name" value="Acyl-CoA dehydrogenase/oxidase, N-terminal domain"/>
    <property type="match status" value="1"/>
</dbReference>
<dbReference type="Gene3D" id="2.40.110.10">
    <property type="entry name" value="Butyryl-CoA Dehydrogenase, subunit A, domain 2"/>
    <property type="match status" value="1"/>
</dbReference>
<dbReference type="GO" id="GO:0050660">
    <property type="term" value="F:flavin adenine dinucleotide binding"/>
    <property type="evidence" value="ECO:0007669"/>
    <property type="project" value="InterPro"/>
</dbReference>
<dbReference type="PANTHER" id="PTHR43884:SF12">
    <property type="entry name" value="ISOVALERYL-COA DEHYDROGENASE, MITOCHONDRIAL-RELATED"/>
    <property type="match status" value="1"/>
</dbReference>
<dbReference type="EMBL" id="DSOK01000173">
    <property type="protein sequence ID" value="HEN14999.1"/>
    <property type="molecule type" value="Genomic_DNA"/>
</dbReference>
<dbReference type="SUPFAM" id="SSF56645">
    <property type="entry name" value="Acyl-CoA dehydrogenase NM domain-like"/>
    <property type="match status" value="1"/>
</dbReference>
<organism evidence="3">
    <name type="scientific">Schlesneria paludicola</name>
    <dbReference type="NCBI Taxonomy" id="360056"/>
    <lineage>
        <taxon>Bacteria</taxon>
        <taxon>Pseudomonadati</taxon>
        <taxon>Planctomycetota</taxon>
        <taxon>Planctomycetia</taxon>
        <taxon>Planctomycetales</taxon>
        <taxon>Planctomycetaceae</taxon>
        <taxon>Schlesneria</taxon>
    </lineage>
</organism>
<dbReference type="PANTHER" id="PTHR43884">
    <property type="entry name" value="ACYL-COA DEHYDROGENASE"/>
    <property type="match status" value="1"/>
</dbReference>
<feature type="domain" description="Acyl-CoA dehydrogenase/oxidase N-terminal" evidence="2">
    <location>
        <begin position="72"/>
        <end position="153"/>
    </location>
</feature>
<dbReference type="AlphaFoldDB" id="A0A7C2JZC2"/>
<sequence>MVPTRANPRRTGGHRRRSPYRPDRTRHRPPGGRSARGRRTGRLPGVAVTASPSDIARGLRSPLWSARPQGLIWPRQEWQWLVDAGVPGWSIPAPFGGSGQSPQDLLDGCRELARANLSVTFILSQFQAACQRLVACRNANLQFRWLPRLASGEAFATVGISHLTTSRQHVAAPAVTAEATDGGYVLDGVVPWVTGADVADVIVLGGTLSEGLQVLTAVPRDRIGLVVEPPVELLALSESRTASVQLRHVTVVADEVLAGPAPQVLTELSRQGGGAGSLTTSALALGHAQQSLDRLEEEAAARPILQPVLAAFNEEVARLAADLRSAAQGDQLGHLTPDHLRTRATSLALRTSQAYLAAAKGAGFVTGHSAERLVREAMFFLVWSCPQVVANNLLGEFSRCDEL</sequence>
<gene>
    <name evidence="3" type="ORF">ENQ76_05955</name>
</gene>
<dbReference type="InterPro" id="IPR009100">
    <property type="entry name" value="AcylCoA_DH/oxidase_NM_dom_sf"/>
</dbReference>
<name>A0A7C2JZC2_9PLAN</name>
<comment type="caution">
    <text evidence="3">The sequence shown here is derived from an EMBL/GenBank/DDBJ whole genome shotgun (WGS) entry which is preliminary data.</text>
</comment>
<evidence type="ECO:0000256" key="1">
    <source>
        <dbReference type="SAM" id="MobiDB-lite"/>
    </source>
</evidence>
<reference evidence="3" key="1">
    <citation type="journal article" date="2020" name="mSystems">
        <title>Genome- and Community-Level Interaction Insights into Carbon Utilization and Element Cycling Functions of Hydrothermarchaeota in Hydrothermal Sediment.</title>
        <authorList>
            <person name="Zhou Z."/>
            <person name="Liu Y."/>
            <person name="Xu W."/>
            <person name="Pan J."/>
            <person name="Luo Z.H."/>
            <person name="Li M."/>
        </authorList>
    </citation>
    <scope>NUCLEOTIDE SEQUENCE [LARGE SCALE GENOMIC DNA]</scope>
    <source>
        <strain evidence="3">SpSt-339</strain>
    </source>
</reference>
<dbReference type="InterPro" id="IPR037069">
    <property type="entry name" value="AcylCoA_DH/ox_N_sf"/>
</dbReference>
<dbReference type="Pfam" id="PF02771">
    <property type="entry name" value="Acyl-CoA_dh_N"/>
    <property type="match status" value="1"/>
</dbReference>